<evidence type="ECO:0008006" key="6">
    <source>
        <dbReference type="Google" id="ProtNLM"/>
    </source>
</evidence>
<evidence type="ECO:0000313" key="5">
    <source>
        <dbReference type="Proteomes" id="UP000310200"/>
    </source>
</evidence>
<gene>
    <name evidence="4" type="ORF">DBV15_12521</name>
</gene>
<dbReference type="InterPro" id="IPR048366">
    <property type="entry name" value="TNP-like_GBD"/>
</dbReference>
<organism evidence="4 5">
    <name type="scientific">Temnothorax longispinosus</name>
    <dbReference type="NCBI Taxonomy" id="300112"/>
    <lineage>
        <taxon>Eukaryota</taxon>
        <taxon>Metazoa</taxon>
        <taxon>Ecdysozoa</taxon>
        <taxon>Arthropoda</taxon>
        <taxon>Hexapoda</taxon>
        <taxon>Insecta</taxon>
        <taxon>Pterygota</taxon>
        <taxon>Neoptera</taxon>
        <taxon>Endopterygota</taxon>
        <taxon>Hymenoptera</taxon>
        <taxon>Apocrita</taxon>
        <taxon>Aculeata</taxon>
        <taxon>Formicoidea</taxon>
        <taxon>Formicidae</taxon>
        <taxon>Myrmicinae</taxon>
        <taxon>Temnothorax</taxon>
    </lineage>
</organism>
<dbReference type="AlphaFoldDB" id="A0A4S2L1V5"/>
<evidence type="ECO:0000256" key="1">
    <source>
        <dbReference type="SAM" id="MobiDB-lite"/>
    </source>
</evidence>
<accession>A0A4S2L1V5</accession>
<sequence length="440" mass="50611">ETITVYNQKIIVLYDPPHLIKGIRNNFLVKNIEINVKSSTTRELASWDIIETAYQIDTHSLTLNRQLRKLTDEHVIKNKIKKMKVKLATQVFSFVDTDIGLLKIPQKEGFVTAKVLDFFNKLFDFVNKLQYTPASCCNKKSQHHTFWNNAIKFLHDMRFVNKTTKKPIFTPSLKNWITTVKGFKKIWALVNKAGIKCLKTGYINQDPLENFFGLIRSHNRRNVNPTCANFESSFKTLLINNLTGKRTVGGNCEIDNNGEALFSLRHFVENSIEIRHTSNLDVEELAEINNTSISVQNKSANTDNYKIVTKKLLSICSSCKETILLKDTERAVNIAFTTCENKMSSVCFRTNISKKLSAIIEEHIIFSYFKCAEHKQDFATIFLQVIIEYFSIPQWCSNINKILKGRSEDEEISKEMGNKLLVEDESEEEKEEGGKRAWAK</sequence>
<reference evidence="4 5" key="1">
    <citation type="journal article" date="2019" name="Philos. Trans. R. Soc. Lond., B, Biol. Sci.">
        <title>Ant behaviour and brain gene expression of defending hosts depend on the ecological success of the intruding social parasite.</title>
        <authorList>
            <person name="Kaur R."/>
            <person name="Stoldt M."/>
            <person name="Jongepier E."/>
            <person name="Feldmeyer B."/>
            <person name="Menzel F."/>
            <person name="Bornberg-Bauer E."/>
            <person name="Foitzik S."/>
        </authorList>
    </citation>
    <scope>NUCLEOTIDE SEQUENCE [LARGE SCALE GENOMIC DNA]</scope>
    <source>
        <tissue evidence="4">Whole body</tissue>
    </source>
</reference>
<dbReference type="Pfam" id="PF21789">
    <property type="entry name" value="TNP-like_RNaseH_C"/>
    <property type="match status" value="1"/>
</dbReference>
<dbReference type="EMBL" id="QBLH01000300">
    <property type="protein sequence ID" value="TGZ56683.1"/>
    <property type="molecule type" value="Genomic_DNA"/>
</dbReference>
<feature type="non-terminal residue" evidence="4">
    <location>
        <position position="440"/>
    </location>
</feature>
<name>A0A4S2L1V5_9HYME</name>
<evidence type="ECO:0000259" key="3">
    <source>
        <dbReference type="Pfam" id="PF21789"/>
    </source>
</evidence>
<evidence type="ECO:0000259" key="2">
    <source>
        <dbReference type="Pfam" id="PF21788"/>
    </source>
</evidence>
<feature type="domain" description="Transposable element P transposase-like RNase H C-terminal" evidence="3">
    <location>
        <begin position="203"/>
        <end position="235"/>
    </location>
</feature>
<dbReference type="Proteomes" id="UP000310200">
    <property type="component" value="Unassembled WGS sequence"/>
</dbReference>
<feature type="domain" description="Transposable element P transposase-like GTP-binding insertion" evidence="2">
    <location>
        <begin position="18"/>
        <end position="129"/>
    </location>
</feature>
<protein>
    <recommendedName>
        <fullName evidence="6">THAP domain-containing protein 9</fullName>
    </recommendedName>
</protein>
<keyword evidence="5" id="KW-1185">Reference proteome</keyword>
<comment type="caution">
    <text evidence="4">The sequence shown here is derived from an EMBL/GenBank/DDBJ whole genome shotgun (WGS) entry which is preliminary data.</text>
</comment>
<dbReference type="InterPro" id="IPR048367">
    <property type="entry name" value="TNP-like_RNaseH_C"/>
</dbReference>
<dbReference type="Pfam" id="PF21788">
    <property type="entry name" value="TNP-like_GBD"/>
    <property type="match status" value="1"/>
</dbReference>
<evidence type="ECO:0000313" key="4">
    <source>
        <dbReference type="EMBL" id="TGZ56683.1"/>
    </source>
</evidence>
<feature type="non-terminal residue" evidence="4">
    <location>
        <position position="1"/>
    </location>
</feature>
<proteinExistence type="predicted"/>
<dbReference type="STRING" id="300112.A0A4S2L1V5"/>
<feature type="region of interest" description="Disordered" evidence="1">
    <location>
        <begin position="418"/>
        <end position="440"/>
    </location>
</feature>